<accession>A0A0C3BXF9</accession>
<evidence type="ECO:0000313" key="3">
    <source>
        <dbReference type="EMBL" id="KIM91228.1"/>
    </source>
</evidence>
<evidence type="ECO:0000256" key="2">
    <source>
        <dbReference type="SAM" id="MobiDB-lite"/>
    </source>
</evidence>
<feature type="region of interest" description="Disordered" evidence="2">
    <location>
        <begin position="1"/>
        <end position="72"/>
    </location>
</feature>
<feature type="compositionally biased region" description="Acidic residues" evidence="2">
    <location>
        <begin position="708"/>
        <end position="720"/>
    </location>
</feature>
<dbReference type="GO" id="GO:0001181">
    <property type="term" value="F:RNA polymerase I general transcription initiation factor activity"/>
    <property type="evidence" value="ECO:0007669"/>
    <property type="project" value="InterPro"/>
</dbReference>
<feature type="region of interest" description="Disordered" evidence="2">
    <location>
        <begin position="325"/>
        <end position="361"/>
    </location>
</feature>
<feature type="region of interest" description="Disordered" evidence="2">
    <location>
        <begin position="396"/>
        <end position="427"/>
    </location>
</feature>
<comment type="similarity">
    <text evidence="1">Belongs to the RRN3 family.</text>
</comment>
<dbReference type="Pfam" id="PF05327">
    <property type="entry name" value="RRN3"/>
    <property type="match status" value="1"/>
</dbReference>
<dbReference type="PANTHER" id="PTHR12790:SF0">
    <property type="entry name" value="RNA POLYMERASE I-SPECIFIC TRANSCRIPTION INITIATION FACTOR RRN3-RELATED"/>
    <property type="match status" value="1"/>
</dbReference>
<dbReference type="InterPro" id="IPR007991">
    <property type="entry name" value="RNA_pol_I_trans_ini_fac_RRN3"/>
</dbReference>
<dbReference type="FunCoup" id="A0A0C3BXF9">
    <property type="interactions" value="500"/>
</dbReference>
<feature type="compositionally biased region" description="Polar residues" evidence="2">
    <location>
        <begin position="58"/>
        <end position="69"/>
    </location>
</feature>
<feature type="compositionally biased region" description="Basic and acidic residues" evidence="2">
    <location>
        <begin position="721"/>
        <end position="738"/>
    </location>
</feature>
<feature type="region of interest" description="Disordered" evidence="2">
    <location>
        <begin position="708"/>
        <end position="762"/>
    </location>
</feature>
<sequence length="762" mass="85449">MDVRTPVHSRHSQFNKRAPKSGPTPTVRFMEPQSKPVLDNFTKPSRKSSKSSPASSSLVTTRPIATNSRVKQDEKYRKDMYLAYVNNALQQKANANSDAYDELVDQFNPKRTAGEGPPPSTQLRLWILALSHVISRLERPHSALVEAIVNMPWTTMDSTFVKSYTVFVGMLLSAKPEYLSLILTKIIQGFTHQSGLQALDAGVPEGSSAPLTRRVVYDRLHYLLRHVLSLIPTLPSTLQPILLQNFPHKRQHQVSQVTFIRNLLRITEYCPELSDRILATIVDRAIQIDVEIQVELEELDEAEDAQNVEDVFELDPFDVVVGQEMDESDSDSDNGSDYDNLSDLSSDAGDVDDADGAPDVPADARHIQDMVVKLDVILKLIFDHFNNLHAATTPTALGQASSPRLSPRSESPPSIAETMELSRAPSPVSVEHGKAIRRSQFHTLLSIFDRTIIRTFKSRYTQFLVFWYSSLDPEFSDLFQGLLVSKALLEQDQPAVTRAAAASYIGSFVSRAQFVDREGARRVTGVLCTFLRNHLDMFDNVLQSGTPMPSMTHHSIFYAVSQAVFLIFCFRWRDLEEEPEDADELLGAGPGKKWISELNVVQRVVTSPLNPLKVCSTNVVMQFARVAHATNFVYCYSIMKDNRRSEYNSTFNGRPSQEQKPSIQLSLFADSMHAELNTFFPFDPYRLPRSSSYIQGVYREWSAVAIDDGEEEEDEEEDEVQEGHIGFDIRRPDTRDDSSGLGESFGGMSISPAPNALTMSIS</sequence>
<protein>
    <recommendedName>
        <fullName evidence="5">RNA polymerase I-specific transcription initiation factor RRN3</fullName>
    </recommendedName>
</protein>
<gene>
    <name evidence="3" type="ORF">PILCRDRAFT_811739</name>
</gene>
<name>A0A0C3BXF9_PILCF</name>
<dbReference type="GO" id="GO:0005634">
    <property type="term" value="C:nucleus"/>
    <property type="evidence" value="ECO:0007669"/>
    <property type="project" value="TreeGrafter"/>
</dbReference>
<feature type="compositionally biased region" description="Basic residues" evidence="2">
    <location>
        <begin position="7"/>
        <end position="19"/>
    </location>
</feature>
<dbReference type="HOGENOM" id="CLU_010579_0_0_1"/>
<reference evidence="3 4" key="1">
    <citation type="submission" date="2014-04" db="EMBL/GenBank/DDBJ databases">
        <authorList>
            <consortium name="DOE Joint Genome Institute"/>
            <person name="Kuo A."/>
            <person name="Tarkka M."/>
            <person name="Buscot F."/>
            <person name="Kohler A."/>
            <person name="Nagy L.G."/>
            <person name="Floudas D."/>
            <person name="Copeland A."/>
            <person name="Barry K.W."/>
            <person name="Cichocki N."/>
            <person name="Veneault-Fourrey C."/>
            <person name="LaButti K."/>
            <person name="Lindquist E.A."/>
            <person name="Lipzen A."/>
            <person name="Lundell T."/>
            <person name="Morin E."/>
            <person name="Murat C."/>
            <person name="Sun H."/>
            <person name="Tunlid A."/>
            <person name="Henrissat B."/>
            <person name="Grigoriev I.V."/>
            <person name="Hibbett D.S."/>
            <person name="Martin F."/>
            <person name="Nordberg H.P."/>
            <person name="Cantor M.N."/>
            <person name="Hua S.X."/>
        </authorList>
    </citation>
    <scope>NUCLEOTIDE SEQUENCE [LARGE SCALE GENOMIC DNA]</scope>
    <source>
        <strain evidence="3 4">F 1598</strain>
    </source>
</reference>
<evidence type="ECO:0000256" key="1">
    <source>
        <dbReference type="ARBA" id="ARBA00010098"/>
    </source>
</evidence>
<dbReference type="OrthoDB" id="26970at2759"/>
<feature type="compositionally biased region" description="Acidic residues" evidence="2">
    <location>
        <begin position="325"/>
        <end position="336"/>
    </location>
</feature>
<evidence type="ECO:0008006" key="5">
    <source>
        <dbReference type="Google" id="ProtNLM"/>
    </source>
</evidence>
<feature type="compositionally biased region" description="Low complexity" evidence="2">
    <location>
        <begin position="401"/>
        <end position="414"/>
    </location>
</feature>
<organism evidence="3 4">
    <name type="scientific">Piloderma croceum (strain F 1598)</name>
    <dbReference type="NCBI Taxonomy" id="765440"/>
    <lineage>
        <taxon>Eukaryota</taxon>
        <taxon>Fungi</taxon>
        <taxon>Dikarya</taxon>
        <taxon>Basidiomycota</taxon>
        <taxon>Agaricomycotina</taxon>
        <taxon>Agaricomycetes</taxon>
        <taxon>Agaricomycetidae</taxon>
        <taxon>Atheliales</taxon>
        <taxon>Atheliaceae</taxon>
        <taxon>Piloderma</taxon>
    </lineage>
</organism>
<evidence type="ECO:0000313" key="4">
    <source>
        <dbReference type="Proteomes" id="UP000054166"/>
    </source>
</evidence>
<dbReference type="GO" id="GO:0001042">
    <property type="term" value="F:RNA polymerase I core binding"/>
    <property type="evidence" value="ECO:0007669"/>
    <property type="project" value="TreeGrafter"/>
</dbReference>
<dbReference type="InParanoid" id="A0A0C3BXF9"/>
<reference evidence="4" key="2">
    <citation type="submission" date="2015-01" db="EMBL/GenBank/DDBJ databases">
        <title>Evolutionary Origins and Diversification of the Mycorrhizal Mutualists.</title>
        <authorList>
            <consortium name="DOE Joint Genome Institute"/>
            <consortium name="Mycorrhizal Genomics Consortium"/>
            <person name="Kohler A."/>
            <person name="Kuo A."/>
            <person name="Nagy L.G."/>
            <person name="Floudas D."/>
            <person name="Copeland A."/>
            <person name="Barry K.W."/>
            <person name="Cichocki N."/>
            <person name="Veneault-Fourrey C."/>
            <person name="LaButti K."/>
            <person name="Lindquist E.A."/>
            <person name="Lipzen A."/>
            <person name="Lundell T."/>
            <person name="Morin E."/>
            <person name="Murat C."/>
            <person name="Riley R."/>
            <person name="Ohm R."/>
            <person name="Sun H."/>
            <person name="Tunlid A."/>
            <person name="Henrissat B."/>
            <person name="Grigoriev I.V."/>
            <person name="Hibbett D.S."/>
            <person name="Martin F."/>
        </authorList>
    </citation>
    <scope>NUCLEOTIDE SEQUENCE [LARGE SCALE GENOMIC DNA]</scope>
    <source>
        <strain evidence="4">F 1598</strain>
    </source>
</reference>
<feature type="compositionally biased region" description="Low complexity" evidence="2">
    <location>
        <begin position="337"/>
        <end position="348"/>
    </location>
</feature>
<keyword evidence="4" id="KW-1185">Reference proteome</keyword>
<dbReference type="STRING" id="765440.A0A0C3BXF9"/>
<dbReference type="GO" id="GO:0006361">
    <property type="term" value="P:transcription initiation at RNA polymerase I promoter"/>
    <property type="evidence" value="ECO:0007669"/>
    <property type="project" value="InterPro"/>
</dbReference>
<dbReference type="AlphaFoldDB" id="A0A0C3BXF9"/>
<dbReference type="Proteomes" id="UP000054166">
    <property type="component" value="Unassembled WGS sequence"/>
</dbReference>
<dbReference type="EMBL" id="KN832972">
    <property type="protein sequence ID" value="KIM91228.1"/>
    <property type="molecule type" value="Genomic_DNA"/>
</dbReference>
<dbReference type="PANTHER" id="PTHR12790">
    <property type="entry name" value="TRANSCRIPTION INITIATION FACTOR IA RRN3"/>
    <property type="match status" value="1"/>
</dbReference>
<proteinExistence type="inferred from homology"/>